<dbReference type="InterPro" id="IPR046342">
    <property type="entry name" value="CBS_dom_sf"/>
</dbReference>
<keyword evidence="2 3" id="KW-0129">CBS domain</keyword>
<evidence type="ECO:0000256" key="2">
    <source>
        <dbReference type="ARBA" id="ARBA00023122"/>
    </source>
</evidence>
<evidence type="ECO:0000256" key="1">
    <source>
        <dbReference type="ARBA" id="ARBA00022737"/>
    </source>
</evidence>
<dbReference type="Gramene" id="CDO98160">
    <property type="protein sequence ID" value="CDO98160"/>
    <property type="gene ID" value="GSCOC_T00022165001"/>
</dbReference>
<keyword evidence="1" id="KW-0677">Repeat</keyword>
<keyword evidence="6" id="KW-1185">Reference proteome</keyword>
<dbReference type="OMA" id="TNKVHRV"/>
<dbReference type="PhylomeDB" id="A0A068TPB8"/>
<dbReference type="EMBL" id="HG739086">
    <property type="protein sequence ID" value="CDO98160.1"/>
    <property type="molecule type" value="Genomic_DNA"/>
</dbReference>
<dbReference type="FunCoup" id="A0A068TPB8">
    <property type="interactions" value="206"/>
</dbReference>
<dbReference type="InParanoid" id="A0A068TPB8"/>
<dbReference type="PANTHER" id="PTHR13780:SF101">
    <property type="entry name" value="SNF1-RELATED PROTEIN KINASE REGULATORY SUBUNIT GAMMA-LIKE PV42A"/>
    <property type="match status" value="1"/>
</dbReference>
<dbReference type="Pfam" id="PF00571">
    <property type="entry name" value="CBS"/>
    <property type="match status" value="1"/>
</dbReference>
<dbReference type="Proteomes" id="UP000295252">
    <property type="component" value="Chromosome VI"/>
</dbReference>
<dbReference type="PANTHER" id="PTHR13780">
    <property type="entry name" value="AMP-ACTIVATED PROTEIN KINASE, GAMMA REGULATORY SUBUNIT"/>
    <property type="match status" value="1"/>
</dbReference>
<sequence>MVTMLDILAHIAGRDDIEAGNEFVDSQPYYQHAGLHGSVWQRDTPGISTNRQPHRECSRSRACGVSYRMLTQMDLLKFWKAHEAALIGILSHRVREAGAVSDIIFGVTDKAKVIDVIKCMRTASLTAVPIVQSSSEIEEDHSQLINGKGRTLVGTFSATDLRGCPISQLQSCLKMGVVEFLEKLADTPLHQAACLRSSTRDPVVCTPESLLGEAVDKAVTYAVHRVWVVDGQGLLYGLISLADMIRVIRVWLLAEPV</sequence>
<dbReference type="PROSITE" id="PS51371">
    <property type="entry name" value="CBS"/>
    <property type="match status" value="1"/>
</dbReference>
<dbReference type="SMART" id="SM00116">
    <property type="entry name" value="CBS"/>
    <property type="match status" value="2"/>
</dbReference>
<accession>A0A068TPB8</accession>
<evidence type="ECO:0000313" key="6">
    <source>
        <dbReference type="Proteomes" id="UP000295252"/>
    </source>
</evidence>
<evidence type="ECO:0000259" key="4">
    <source>
        <dbReference type="PROSITE" id="PS51371"/>
    </source>
</evidence>
<evidence type="ECO:0000313" key="5">
    <source>
        <dbReference type="EMBL" id="CDO98160.1"/>
    </source>
</evidence>
<dbReference type="SUPFAM" id="SSF54631">
    <property type="entry name" value="CBS-domain pair"/>
    <property type="match status" value="1"/>
</dbReference>
<feature type="domain" description="CBS" evidence="4">
    <location>
        <begin position="198"/>
        <end position="257"/>
    </location>
</feature>
<dbReference type="GO" id="GO:0005634">
    <property type="term" value="C:nucleus"/>
    <property type="evidence" value="ECO:0007669"/>
    <property type="project" value="TreeGrafter"/>
</dbReference>
<reference evidence="6" key="1">
    <citation type="journal article" date="2014" name="Science">
        <title>The coffee genome provides insight into the convergent evolution of caffeine biosynthesis.</title>
        <authorList>
            <person name="Denoeud F."/>
            <person name="Carretero-Paulet L."/>
            <person name="Dereeper A."/>
            <person name="Droc G."/>
            <person name="Guyot R."/>
            <person name="Pietrella M."/>
            <person name="Zheng C."/>
            <person name="Alberti A."/>
            <person name="Anthony F."/>
            <person name="Aprea G."/>
            <person name="Aury J.M."/>
            <person name="Bento P."/>
            <person name="Bernard M."/>
            <person name="Bocs S."/>
            <person name="Campa C."/>
            <person name="Cenci A."/>
            <person name="Combes M.C."/>
            <person name="Crouzillat D."/>
            <person name="Da Silva C."/>
            <person name="Daddiego L."/>
            <person name="De Bellis F."/>
            <person name="Dussert S."/>
            <person name="Garsmeur O."/>
            <person name="Gayraud T."/>
            <person name="Guignon V."/>
            <person name="Jahn K."/>
            <person name="Jamilloux V."/>
            <person name="Joet T."/>
            <person name="Labadie K."/>
            <person name="Lan T."/>
            <person name="Leclercq J."/>
            <person name="Lepelley M."/>
            <person name="Leroy T."/>
            <person name="Li L.T."/>
            <person name="Librado P."/>
            <person name="Lopez L."/>
            <person name="Munoz A."/>
            <person name="Noel B."/>
            <person name="Pallavicini A."/>
            <person name="Perrotta G."/>
            <person name="Poncet V."/>
            <person name="Pot D."/>
            <person name="Priyono X."/>
            <person name="Rigoreau M."/>
            <person name="Rouard M."/>
            <person name="Rozas J."/>
            <person name="Tranchant-Dubreuil C."/>
            <person name="VanBuren R."/>
            <person name="Zhang Q."/>
            <person name="Andrade A.C."/>
            <person name="Argout X."/>
            <person name="Bertrand B."/>
            <person name="de Kochko A."/>
            <person name="Graziosi G."/>
            <person name="Henry R.J."/>
            <person name="Jayarama X."/>
            <person name="Ming R."/>
            <person name="Nagai C."/>
            <person name="Rounsley S."/>
            <person name="Sankoff D."/>
            <person name="Giuliano G."/>
            <person name="Albert V.A."/>
            <person name="Wincker P."/>
            <person name="Lashermes P."/>
        </authorList>
    </citation>
    <scope>NUCLEOTIDE SEQUENCE [LARGE SCALE GENOMIC DNA]</scope>
    <source>
        <strain evidence="6">cv. DH200-94</strain>
    </source>
</reference>
<dbReference type="GO" id="GO:0005737">
    <property type="term" value="C:cytoplasm"/>
    <property type="evidence" value="ECO:0007669"/>
    <property type="project" value="TreeGrafter"/>
</dbReference>
<organism evidence="5 6">
    <name type="scientific">Coffea canephora</name>
    <name type="common">Robusta coffee</name>
    <dbReference type="NCBI Taxonomy" id="49390"/>
    <lineage>
        <taxon>Eukaryota</taxon>
        <taxon>Viridiplantae</taxon>
        <taxon>Streptophyta</taxon>
        <taxon>Embryophyta</taxon>
        <taxon>Tracheophyta</taxon>
        <taxon>Spermatophyta</taxon>
        <taxon>Magnoliopsida</taxon>
        <taxon>eudicotyledons</taxon>
        <taxon>Gunneridae</taxon>
        <taxon>Pentapetalae</taxon>
        <taxon>asterids</taxon>
        <taxon>lamiids</taxon>
        <taxon>Gentianales</taxon>
        <taxon>Rubiaceae</taxon>
        <taxon>Ixoroideae</taxon>
        <taxon>Gardenieae complex</taxon>
        <taxon>Bertiereae - Coffeeae clade</taxon>
        <taxon>Coffeeae</taxon>
        <taxon>Coffea</taxon>
    </lineage>
</organism>
<dbReference type="STRING" id="49390.A0A068TPB8"/>
<protein>
    <recommendedName>
        <fullName evidence="4">CBS domain-containing protein</fullName>
    </recommendedName>
</protein>
<dbReference type="InterPro" id="IPR000644">
    <property type="entry name" value="CBS_dom"/>
</dbReference>
<dbReference type="OrthoDB" id="449052at2759"/>
<dbReference type="AlphaFoldDB" id="A0A068TPB8"/>
<proteinExistence type="predicted"/>
<gene>
    <name evidence="5" type="ORF">GSCOC_T00022165001</name>
</gene>
<evidence type="ECO:0000256" key="3">
    <source>
        <dbReference type="PROSITE-ProRule" id="PRU00703"/>
    </source>
</evidence>
<dbReference type="InterPro" id="IPR050511">
    <property type="entry name" value="AMPK_gamma/SDS23_families"/>
</dbReference>
<name>A0A068TPB8_COFCA</name>
<dbReference type="Gene3D" id="3.10.580.10">
    <property type="entry name" value="CBS-domain"/>
    <property type="match status" value="1"/>
</dbReference>